<sequence length="214" mass="23658">MVDKLLNPFNRLMEILHDDTPREAGEKVFILRKTGTQPASRSAASLPPRSSTSKVSPEKISRLKRPPLSIPQLDAKTKDIVRRVDTVLKTCSKDKKLGITNTSSGIAVSRNLDAGVDVILLHGTLRTRPLPKNQIEYALMTNNSIVVARKVIHQPSKQLFSTNLKNVTEQDLDILVRYATAHLDVHDQKSGRKPVSSVNGSLSLDILDSGIEPW</sequence>
<gene>
    <name evidence="2" type="ORF">LCOR_10713.1</name>
</gene>
<proteinExistence type="predicted"/>
<evidence type="ECO:0000313" key="3">
    <source>
        <dbReference type="Proteomes" id="UP000027586"/>
    </source>
</evidence>
<organism evidence="2 3">
    <name type="scientific">Lichtheimia corymbifera JMRC:FSU:9682</name>
    <dbReference type="NCBI Taxonomy" id="1263082"/>
    <lineage>
        <taxon>Eukaryota</taxon>
        <taxon>Fungi</taxon>
        <taxon>Fungi incertae sedis</taxon>
        <taxon>Mucoromycota</taxon>
        <taxon>Mucoromycotina</taxon>
        <taxon>Mucoromycetes</taxon>
        <taxon>Mucorales</taxon>
        <taxon>Lichtheimiaceae</taxon>
        <taxon>Lichtheimia</taxon>
    </lineage>
</organism>
<feature type="region of interest" description="Disordered" evidence="1">
    <location>
        <begin position="32"/>
        <end position="67"/>
    </location>
</feature>
<comment type="caution">
    <text evidence="2">The sequence shown here is derived from an EMBL/GenBank/DDBJ whole genome shotgun (WGS) entry which is preliminary data.</text>
</comment>
<keyword evidence="3" id="KW-1185">Reference proteome</keyword>
<feature type="compositionally biased region" description="Low complexity" evidence="1">
    <location>
        <begin position="38"/>
        <end position="53"/>
    </location>
</feature>
<dbReference type="Proteomes" id="UP000027586">
    <property type="component" value="Unassembled WGS sequence"/>
</dbReference>
<dbReference type="AlphaFoldDB" id="A0A068SDK2"/>
<evidence type="ECO:0000313" key="2">
    <source>
        <dbReference type="EMBL" id="CDH59912.1"/>
    </source>
</evidence>
<dbReference type="VEuPathDB" id="FungiDB:LCOR_10713.1"/>
<dbReference type="OrthoDB" id="196165at2759"/>
<dbReference type="STRING" id="1263082.A0A068SDK2"/>
<reference evidence="2" key="1">
    <citation type="submission" date="2013-08" db="EMBL/GenBank/DDBJ databases">
        <title>Gene expansion shapes genome architecture in the human pathogen Lichtheimia corymbifera: an evolutionary genomics analysis in the ancient terrestrial Mucorales (Mucoromycotina).</title>
        <authorList>
            <person name="Schwartze V.U."/>
            <person name="Winter S."/>
            <person name="Shelest E."/>
            <person name="Marcet-Houben M."/>
            <person name="Horn F."/>
            <person name="Wehner S."/>
            <person name="Hoffmann K."/>
            <person name="Riege K."/>
            <person name="Sammeth M."/>
            <person name="Nowrousian M."/>
            <person name="Valiante V."/>
            <person name="Linde J."/>
            <person name="Jacobsen I.D."/>
            <person name="Marz M."/>
            <person name="Brakhage A.A."/>
            <person name="Gabaldon T."/>
            <person name="Bocker S."/>
            <person name="Voigt K."/>
        </authorList>
    </citation>
    <scope>NUCLEOTIDE SEQUENCE [LARGE SCALE GENOMIC DNA]</scope>
    <source>
        <strain evidence="2">FSU 9682</strain>
    </source>
</reference>
<name>A0A068SDK2_9FUNG</name>
<protein>
    <submittedName>
        <fullName evidence="2">Uncharacterized protein</fullName>
    </submittedName>
</protein>
<evidence type="ECO:0000256" key="1">
    <source>
        <dbReference type="SAM" id="MobiDB-lite"/>
    </source>
</evidence>
<dbReference type="EMBL" id="CBTN010000078">
    <property type="protein sequence ID" value="CDH59912.1"/>
    <property type="molecule type" value="Genomic_DNA"/>
</dbReference>
<accession>A0A068SDK2</accession>